<dbReference type="Proteomes" id="UP000697710">
    <property type="component" value="Unassembled WGS sequence"/>
</dbReference>
<dbReference type="Pfam" id="PF00662">
    <property type="entry name" value="Proton_antipo_N"/>
    <property type="match status" value="1"/>
</dbReference>
<dbReference type="GO" id="GO:0042773">
    <property type="term" value="P:ATP synthesis coupled electron transport"/>
    <property type="evidence" value="ECO:0007669"/>
    <property type="project" value="InterPro"/>
</dbReference>
<comment type="subcellular location">
    <subcellularLocation>
        <location evidence="1">Endomembrane system</location>
        <topology evidence="1">Multi-pass membrane protein</topology>
    </subcellularLocation>
    <subcellularLocation>
        <location evidence="5">Membrane</location>
        <topology evidence="5">Multi-pass membrane protein</topology>
    </subcellularLocation>
</comment>
<proteinExistence type="predicted"/>
<evidence type="ECO:0000256" key="2">
    <source>
        <dbReference type="ARBA" id="ARBA00022692"/>
    </source>
</evidence>
<feature type="transmembrane region" description="Helical" evidence="7">
    <location>
        <begin position="37"/>
        <end position="53"/>
    </location>
</feature>
<feature type="transmembrane region" description="Helical" evidence="7">
    <location>
        <begin position="501"/>
        <end position="523"/>
    </location>
</feature>
<evidence type="ECO:0000313" key="10">
    <source>
        <dbReference type="EMBL" id="MCA9728637.1"/>
    </source>
</evidence>
<feature type="transmembrane region" description="Helical" evidence="7">
    <location>
        <begin position="602"/>
        <end position="620"/>
    </location>
</feature>
<feature type="domain" description="NADH:quinone oxidoreductase/Mrp antiporter transmembrane" evidence="8">
    <location>
        <begin position="55"/>
        <end position="333"/>
    </location>
</feature>
<feature type="transmembrane region" description="Helical" evidence="7">
    <location>
        <begin position="91"/>
        <end position="112"/>
    </location>
</feature>
<feature type="transmembrane region" description="Helical" evidence="7">
    <location>
        <begin position="132"/>
        <end position="151"/>
    </location>
</feature>
<dbReference type="NCBIfam" id="NF005141">
    <property type="entry name" value="PRK06590.1"/>
    <property type="match status" value="1"/>
</dbReference>
<feature type="transmembrane region" description="Helical" evidence="7">
    <location>
        <begin position="342"/>
        <end position="363"/>
    </location>
</feature>
<feature type="transmembrane region" description="Helical" evidence="7">
    <location>
        <begin position="59"/>
        <end position="79"/>
    </location>
</feature>
<evidence type="ECO:0000256" key="4">
    <source>
        <dbReference type="ARBA" id="ARBA00023136"/>
    </source>
</evidence>
<protein>
    <submittedName>
        <fullName evidence="10">NADH-quinone oxidoreductase subunit L</fullName>
    </submittedName>
</protein>
<dbReference type="GO" id="GO:0048038">
    <property type="term" value="F:quinone binding"/>
    <property type="evidence" value="ECO:0007669"/>
    <property type="project" value="UniProtKB-KW"/>
</dbReference>
<dbReference type="GO" id="GO:0008137">
    <property type="term" value="F:NADH dehydrogenase (ubiquinone) activity"/>
    <property type="evidence" value="ECO:0007669"/>
    <property type="project" value="InterPro"/>
</dbReference>
<feature type="transmembrane region" description="Helical" evidence="7">
    <location>
        <begin position="6"/>
        <end position="25"/>
    </location>
</feature>
<dbReference type="GO" id="GO:0003954">
    <property type="term" value="F:NADH dehydrogenase activity"/>
    <property type="evidence" value="ECO:0007669"/>
    <property type="project" value="TreeGrafter"/>
</dbReference>
<dbReference type="Gene3D" id="1.20.5.2700">
    <property type="match status" value="1"/>
</dbReference>
<dbReference type="InterPro" id="IPR003945">
    <property type="entry name" value="NU5C-like"/>
</dbReference>
<dbReference type="InterPro" id="IPR018393">
    <property type="entry name" value="NADHpl_OxRdtase_5_subgr"/>
</dbReference>
<reference evidence="10" key="2">
    <citation type="journal article" date="2021" name="Microbiome">
        <title>Successional dynamics and alternative stable states in a saline activated sludge microbial community over 9 years.</title>
        <authorList>
            <person name="Wang Y."/>
            <person name="Ye J."/>
            <person name="Ju F."/>
            <person name="Liu L."/>
            <person name="Boyd J.A."/>
            <person name="Deng Y."/>
            <person name="Parks D.H."/>
            <person name="Jiang X."/>
            <person name="Yin X."/>
            <person name="Woodcroft B.J."/>
            <person name="Tyson G.W."/>
            <person name="Hugenholtz P."/>
            <person name="Polz M.F."/>
            <person name="Zhang T."/>
        </authorList>
    </citation>
    <scope>NUCLEOTIDE SEQUENCE</scope>
    <source>
        <strain evidence="10">HKST-UBA01</strain>
    </source>
</reference>
<dbReference type="PRINTS" id="PR01434">
    <property type="entry name" value="NADHDHGNASE5"/>
</dbReference>
<feature type="compositionally biased region" description="Low complexity" evidence="6">
    <location>
        <begin position="455"/>
        <end position="473"/>
    </location>
</feature>
<dbReference type="Pfam" id="PF00361">
    <property type="entry name" value="Proton_antipo_M"/>
    <property type="match status" value="1"/>
</dbReference>
<dbReference type="GO" id="GO:0015990">
    <property type="term" value="P:electron transport coupled proton transport"/>
    <property type="evidence" value="ECO:0007669"/>
    <property type="project" value="TreeGrafter"/>
</dbReference>
<dbReference type="AlphaFoldDB" id="A0A956RQN8"/>
<reference evidence="10" key="1">
    <citation type="submission" date="2020-04" db="EMBL/GenBank/DDBJ databases">
        <authorList>
            <person name="Zhang T."/>
        </authorList>
    </citation>
    <scope>NUCLEOTIDE SEQUENCE</scope>
    <source>
        <strain evidence="10">HKST-UBA01</strain>
    </source>
</reference>
<dbReference type="InterPro" id="IPR001516">
    <property type="entry name" value="Proton_antipo_N"/>
</dbReference>
<organism evidence="10 11">
    <name type="scientific">Eiseniibacteriota bacterium</name>
    <dbReference type="NCBI Taxonomy" id="2212470"/>
    <lineage>
        <taxon>Bacteria</taxon>
        <taxon>Candidatus Eiseniibacteriota</taxon>
    </lineage>
</organism>
<accession>A0A956RQN8</accession>
<keyword evidence="2 5" id="KW-0812">Transmembrane</keyword>
<keyword evidence="4 7" id="KW-0472">Membrane</keyword>
<sequence length="623" mass="67360">LLDPLSATMLLFVTGVGALIHIYSIGYMAHDRGFSRFFAYLNLFMFAMILLVLGDNLIVLFVGWEGVGLCSYLLIGFWHKSAANAIAGMKAFVVNRIGDFGFLLGMFVIFWTLMERGHGTFNFQQMQAQASLIPAGAAVAAGLLLFVGATGKSAQIPLYIWLPDAMAGPTPVSALIHAATMVTSGVYMLARMNWLYAIDPMPLTVVAIIAAATALVAATIGLTQFDIKKVLAYSTVSQLGYMFLACGVGAFGAGIFHVFTHAFFKALLFLGSGSVIHALHEEQDIRKMGGLIKKIPITGWTFVAGWLAICGIVPFAGFFSKDEILWKTWSASMGGAPWLPKLLWVIGFLTAGLTALYMTRLVMMTFFGKSRVEKEKEHHIHESPWTMTFPLVVLALGSLFAGFLGTPEFLGLGPNRFEQWLHPVFAAGEAAVHAEHPGSAMGLDGHGTMDEHGAMEAGSTGESASGGATGMAEHSLSERAPQHAAAPHAAEHGAHDTTMEWILMFASLGLAALGILVGMMLYLRRPEIPGQIAASLGGFYRLVLDKYRIDELYDAVIVRPLVGLSRQVLWKIVDVKIIDMIVNAVGLAAKGFSYAFRFLQTGYVQAYAFVILLGLAIILFRAF</sequence>
<dbReference type="EMBL" id="JAGQHR010000437">
    <property type="protein sequence ID" value="MCA9728637.1"/>
    <property type="molecule type" value="Genomic_DNA"/>
</dbReference>
<evidence type="ECO:0000259" key="8">
    <source>
        <dbReference type="Pfam" id="PF00361"/>
    </source>
</evidence>
<feature type="transmembrane region" description="Helical" evidence="7">
    <location>
        <begin position="384"/>
        <end position="404"/>
    </location>
</feature>
<feature type="transmembrane region" description="Helical" evidence="7">
    <location>
        <begin position="202"/>
        <end position="223"/>
    </location>
</feature>
<feature type="transmembrane region" description="Helical" evidence="7">
    <location>
        <begin position="300"/>
        <end position="319"/>
    </location>
</feature>
<keyword evidence="3 7" id="KW-1133">Transmembrane helix</keyword>
<dbReference type="InterPro" id="IPR001750">
    <property type="entry name" value="ND/Mrp_TM"/>
</dbReference>
<feature type="non-terminal residue" evidence="10">
    <location>
        <position position="1"/>
    </location>
</feature>
<evidence type="ECO:0000256" key="1">
    <source>
        <dbReference type="ARBA" id="ARBA00004127"/>
    </source>
</evidence>
<evidence type="ECO:0000256" key="7">
    <source>
        <dbReference type="SAM" id="Phobius"/>
    </source>
</evidence>
<evidence type="ECO:0000256" key="3">
    <source>
        <dbReference type="ARBA" id="ARBA00022989"/>
    </source>
</evidence>
<dbReference type="GO" id="GO:0016020">
    <property type="term" value="C:membrane"/>
    <property type="evidence" value="ECO:0007669"/>
    <property type="project" value="UniProtKB-SubCell"/>
</dbReference>
<feature type="transmembrane region" description="Helical" evidence="7">
    <location>
        <begin position="230"/>
        <end position="256"/>
    </location>
</feature>
<evidence type="ECO:0000313" key="11">
    <source>
        <dbReference type="Proteomes" id="UP000697710"/>
    </source>
</evidence>
<evidence type="ECO:0000256" key="6">
    <source>
        <dbReference type="SAM" id="MobiDB-lite"/>
    </source>
</evidence>
<name>A0A956RQN8_UNCEI</name>
<dbReference type="PANTHER" id="PTHR42829">
    <property type="entry name" value="NADH-UBIQUINONE OXIDOREDUCTASE CHAIN 5"/>
    <property type="match status" value="1"/>
</dbReference>
<gene>
    <name evidence="10" type="primary">nuoL</name>
    <name evidence="10" type="ORF">KC729_13190</name>
</gene>
<evidence type="ECO:0000256" key="5">
    <source>
        <dbReference type="RuleBase" id="RU000320"/>
    </source>
</evidence>
<feature type="region of interest" description="Disordered" evidence="6">
    <location>
        <begin position="445"/>
        <end position="490"/>
    </location>
</feature>
<dbReference type="GO" id="GO:0012505">
    <property type="term" value="C:endomembrane system"/>
    <property type="evidence" value="ECO:0007669"/>
    <property type="project" value="UniProtKB-SubCell"/>
</dbReference>
<dbReference type="PRINTS" id="PR01435">
    <property type="entry name" value="NPOXDRDTASE5"/>
</dbReference>
<evidence type="ECO:0000259" key="9">
    <source>
        <dbReference type="Pfam" id="PF00662"/>
    </source>
</evidence>
<comment type="caution">
    <text evidence="10">The sequence shown here is derived from an EMBL/GenBank/DDBJ whole genome shotgun (WGS) entry which is preliminary data.</text>
</comment>
<dbReference type="NCBIfam" id="TIGR01974">
    <property type="entry name" value="NDH_I_L"/>
    <property type="match status" value="1"/>
</dbReference>
<dbReference type="PANTHER" id="PTHR42829:SF2">
    <property type="entry name" value="NADH-UBIQUINONE OXIDOREDUCTASE CHAIN 5"/>
    <property type="match status" value="1"/>
</dbReference>
<feature type="domain" description="NADH-Ubiquinone oxidoreductase (complex I) chain 5 N-terminal" evidence="9">
    <location>
        <begin position="1"/>
        <end position="38"/>
    </location>
</feature>